<dbReference type="HOGENOM" id="CLU_2870855_0_0_1"/>
<evidence type="ECO:0000313" key="1">
    <source>
        <dbReference type="EnsemblPlants" id="LPERR04G20490.1"/>
    </source>
</evidence>
<keyword evidence="2" id="KW-1185">Reference proteome</keyword>
<sequence length="64" mass="7298">MELELLSLEAVDHPFIKYVLTLGCDNRLFNVCQTVPHETYDLFMDGLTEAVRDEIADCSAEAYE</sequence>
<reference evidence="2" key="2">
    <citation type="submission" date="2013-12" db="EMBL/GenBank/DDBJ databases">
        <authorList>
            <person name="Yu Y."/>
            <person name="Lee S."/>
            <person name="de Baynast K."/>
            <person name="Wissotski M."/>
            <person name="Liu L."/>
            <person name="Talag J."/>
            <person name="Goicoechea J."/>
            <person name="Angelova A."/>
            <person name="Jetty R."/>
            <person name="Kudrna D."/>
            <person name="Golser W."/>
            <person name="Rivera L."/>
            <person name="Zhang J."/>
            <person name="Wing R."/>
        </authorList>
    </citation>
    <scope>NUCLEOTIDE SEQUENCE</scope>
</reference>
<reference evidence="1 2" key="1">
    <citation type="submission" date="2012-08" db="EMBL/GenBank/DDBJ databases">
        <title>Oryza genome evolution.</title>
        <authorList>
            <person name="Wing R.A."/>
        </authorList>
    </citation>
    <scope>NUCLEOTIDE SEQUENCE</scope>
</reference>
<name>A0A0D9W9B1_9ORYZ</name>
<dbReference type="Proteomes" id="UP000032180">
    <property type="component" value="Chromosome 4"/>
</dbReference>
<evidence type="ECO:0000313" key="2">
    <source>
        <dbReference type="Proteomes" id="UP000032180"/>
    </source>
</evidence>
<dbReference type="Gene3D" id="1.25.40.990">
    <property type="match status" value="1"/>
</dbReference>
<protein>
    <submittedName>
        <fullName evidence="1">Uncharacterized protein</fullName>
    </submittedName>
</protein>
<accession>A0A0D9W9B1</accession>
<dbReference type="EnsemblPlants" id="LPERR04G20490.1">
    <property type="protein sequence ID" value="LPERR04G20490.1"/>
    <property type="gene ID" value="LPERR04G20490"/>
</dbReference>
<dbReference type="Gramene" id="LPERR04G20490.1">
    <property type="protein sequence ID" value="LPERR04G20490.1"/>
    <property type="gene ID" value="LPERR04G20490"/>
</dbReference>
<dbReference type="AlphaFoldDB" id="A0A0D9W9B1"/>
<organism evidence="1 2">
    <name type="scientific">Leersia perrieri</name>
    <dbReference type="NCBI Taxonomy" id="77586"/>
    <lineage>
        <taxon>Eukaryota</taxon>
        <taxon>Viridiplantae</taxon>
        <taxon>Streptophyta</taxon>
        <taxon>Embryophyta</taxon>
        <taxon>Tracheophyta</taxon>
        <taxon>Spermatophyta</taxon>
        <taxon>Magnoliopsida</taxon>
        <taxon>Liliopsida</taxon>
        <taxon>Poales</taxon>
        <taxon>Poaceae</taxon>
        <taxon>BOP clade</taxon>
        <taxon>Oryzoideae</taxon>
        <taxon>Oryzeae</taxon>
        <taxon>Oryzinae</taxon>
        <taxon>Leersia</taxon>
    </lineage>
</organism>
<proteinExistence type="predicted"/>
<dbReference type="STRING" id="77586.A0A0D9W9B1"/>
<reference evidence="1" key="3">
    <citation type="submission" date="2015-04" db="UniProtKB">
        <authorList>
            <consortium name="EnsemblPlants"/>
        </authorList>
    </citation>
    <scope>IDENTIFICATION</scope>
</reference>